<evidence type="ECO:0000256" key="7">
    <source>
        <dbReference type="ARBA" id="ARBA00023146"/>
    </source>
</evidence>
<evidence type="ECO:0000313" key="13">
    <source>
        <dbReference type="EMBL" id="AUM63056.1"/>
    </source>
</evidence>
<keyword evidence="4 9" id="KW-0547">Nucleotide-binding</keyword>
<dbReference type="Pfam" id="PF05746">
    <property type="entry name" value="DALR_1"/>
    <property type="match status" value="1"/>
</dbReference>
<evidence type="ECO:0000256" key="1">
    <source>
        <dbReference type="ARBA" id="ARBA00005594"/>
    </source>
</evidence>
<evidence type="ECO:0000256" key="6">
    <source>
        <dbReference type="ARBA" id="ARBA00022917"/>
    </source>
</evidence>
<evidence type="ECO:0000256" key="9">
    <source>
        <dbReference type="HAMAP-Rule" id="MF_00123"/>
    </source>
</evidence>
<keyword evidence="5 9" id="KW-0067">ATP-binding</keyword>
<keyword evidence="3 9" id="KW-0436">Ligase</keyword>
<dbReference type="InterPro" id="IPR035684">
    <property type="entry name" value="ArgRS_core"/>
</dbReference>
<dbReference type="NCBIfam" id="TIGR00456">
    <property type="entry name" value="argS"/>
    <property type="match status" value="1"/>
</dbReference>
<keyword evidence="7 9" id="KW-0030">Aminoacyl-tRNA synthetase</keyword>
<proteinExistence type="inferred from homology"/>
<evidence type="ECO:0000256" key="10">
    <source>
        <dbReference type="RuleBase" id="RU363038"/>
    </source>
</evidence>
<evidence type="ECO:0000313" key="14">
    <source>
        <dbReference type="Proteomes" id="UP000234790"/>
    </source>
</evidence>
<dbReference type="SUPFAM" id="SSF52374">
    <property type="entry name" value="Nucleotidylyl transferase"/>
    <property type="match status" value="1"/>
</dbReference>
<feature type="domain" description="DALR anticodon binding" evidence="11">
    <location>
        <begin position="435"/>
        <end position="551"/>
    </location>
</feature>
<dbReference type="InterPro" id="IPR005148">
    <property type="entry name" value="Arg-tRNA-synth_N"/>
</dbReference>
<dbReference type="CDD" id="cd00671">
    <property type="entry name" value="ArgRS_core"/>
    <property type="match status" value="1"/>
</dbReference>
<dbReference type="InterPro" id="IPR001278">
    <property type="entry name" value="Arg-tRNA-ligase"/>
</dbReference>
<dbReference type="OrthoDB" id="9805987at2"/>
<dbReference type="Proteomes" id="UP000234790">
    <property type="component" value="Chromosome"/>
</dbReference>
<comment type="catalytic activity">
    <reaction evidence="8 9">
        <text>tRNA(Arg) + L-arginine + ATP = L-arginyl-tRNA(Arg) + AMP + diphosphate</text>
        <dbReference type="Rhea" id="RHEA:20301"/>
        <dbReference type="Rhea" id="RHEA-COMP:9658"/>
        <dbReference type="Rhea" id="RHEA-COMP:9673"/>
        <dbReference type="ChEBI" id="CHEBI:30616"/>
        <dbReference type="ChEBI" id="CHEBI:32682"/>
        <dbReference type="ChEBI" id="CHEBI:33019"/>
        <dbReference type="ChEBI" id="CHEBI:78442"/>
        <dbReference type="ChEBI" id="CHEBI:78513"/>
        <dbReference type="ChEBI" id="CHEBI:456215"/>
        <dbReference type="EC" id="6.1.1.19"/>
    </reaction>
</comment>
<dbReference type="EC" id="6.1.1.19" evidence="9"/>
<dbReference type="PANTHER" id="PTHR11956">
    <property type="entry name" value="ARGINYL-TRNA SYNTHETASE"/>
    <property type="match status" value="1"/>
</dbReference>
<dbReference type="SUPFAM" id="SSF55190">
    <property type="entry name" value="Arginyl-tRNA synthetase (ArgRS), N-terminal 'additional' domain"/>
    <property type="match status" value="1"/>
</dbReference>
<name>A0A2K9LVL0_SPISQ</name>
<dbReference type="Pfam" id="PF03485">
    <property type="entry name" value="Arg_tRNA_synt_N"/>
    <property type="match status" value="1"/>
</dbReference>
<dbReference type="PANTHER" id="PTHR11956:SF5">
    <property type="entry name" value="ARGININE--TRNA LIGASE, CYTOPLASMIC"/>
    <property type="match status" value="1"/>
</dbReference>
<accession>A0A2K9LVL0</accession>
<evidence type="ECO:0000256" key="8">
    <source>
        <dbReference type="ARBA" id="ARBA00049339"/>
    </source>
</evidence>
<keyword evidence="14" id="KW-1185">Reference proteome</keyword>
<evidence type="ECO:0000256" key="5">
    <source>
        <dbReference type="ARBA" id="ARBA00022840"/>
    </source>
</evidence>
<dbReference type="PROSITE" id="PS00178">
    <property type="entry name" value="AA_TRNA_LIGASE_I"/>
    <property type="match status" value="1"/>
</dbReference>
<reference evidence="13 14" key="1">
    <citation type="submission" date="2017-12" db="EMBL/GenBank/DDBJ databases">
        <title>Complete genome sequence of Spiroplasma monobiae MQ-1 (ATCC 33825).</title>
        <authorList>
            <person name="Tsai Y.-M."/>
            <person name="Lo W.-S."/>
            <person name="Wu P.-S."/>
            <person name="Cho S.-T."/>
            <person name="Kuo C.-H."/>
        </authorList>
    </citation>
    <scope>NUCLEOTIDE SEQUENCE [LARGE SCALE GENOMIC DNA]</scope>
    <source>
        <strain evidence="13 14">MQ-1</strain>
    </source>
</reference>
<evidence type="ECO:0000259" key="12">
    <source>
        <dbReference type="SMART" id="SM01016"/>
    </source>
</evidence>
<comment type="similarity">
    <text evidence="1 9 10">Belongs to the class-I aminoacyl-tRNA synthetase family.</text>
</comment>
<dbReference type="InterPro" id="IPR001412">
    <property type="entry name" value="aa-tRNA-synth_I_CS"/>
</dbReference>
<dbReference type="AlphaFoldDB" id="A0A2K9LVL0"/>
<dbReference type="Gene3D" id="3.30.1360.70">
    <property type="entry name" value="Arginyl tRNA synthetase N-terminal domain"/>
    <property type="match status" value="1"/>
</dbReference>
<dbReference type="GO" id="GO:0004814">
    <property type="term" value="F:arginine-tRNA ligase activity"/>
    <property type="evidence" value="ECO:0007669"/>
    <property type="project" value="UniProtKB-UniRule"/>
</dbReference>
<dbReference type="HAMAP" id="MF_00123">
    <property type="entry name" value="Arg_tRNA_synth"/>
    <property type="match status" value="1"/>
</dbReference>
<feature type="short sequence motif" description="'HIGH' region" evidence="9">
    <location>
        <begin position="122"/>
        <end position="132"/>
    </location>
</feature>
<dbReference type="InterPro" id="IPR008909">
    <property type="entry name" value="DALR_anticod-bd"/>
</dbReference>
<dbReference type="EMBL" id="CP025543">
    <property type="protein sequence ID" value="AUM63056.1"/>
    <property type="molecule type" value="Genomic_DNA"/>
</dbReference>
<evidence type="ECO:0000256" key="4">
    <source>
        <dbReference type="ARBA" id="ARBA00022741"/>
    </source>
</evidence>
<evidence type="ECO:0000256" key="2">
    <source>
        <dbReference type="ARBA" id="ARBA00022490"/>
    </source>
</evidence>
<protein>
    <recommendedName>
        <fullName evidence="9">Arginine--tRNA ligase</fullName>
        <ecNumber evidence="9">6.1.1.19</ecNumber>
    </recommendedName>
    <alternativeName>
        <fullName evidence="9">Arginyl-tRNA synthetase</fullName>
        <shortName evidence="9">ArgRS</shortName>
    </alternativeName>
</protein>
<dbReference type="SMART" id="SM00836">
    <property type="entry name" value="DALR_1"/>
    <property type="match status" value="1"/>
</dbReference>
<sequence>MNILINKIKRIIEQAISKLGLKGGVIVERPKLIQDADFATNFALINSKINNSNPIQLAELIVNEIKNNELFENVEFVKPGFINFRINKEYLSEVVQNIIDLGSDFGKSNKKNKKYNLELVSANPTGYLHVGHARNGAIGDSVARILKFAGYDVETEYYTNDAGNQINISAATLFFHYKEILGLPVTKPEETYGGDMYPEVAQIFVNEYKDKFKDVEIIDNKINNEEVNNLFRSKSVIYFMNEIKKQLSDFGVNIDLYSSEAKMYENNSINKIVDKYRELGATFEQDDALWLKTTQFGDDKDRVLKKTDGSFTYITPDIAAHSDRIERSKADKYINFWGGDHHGYIVRLRSGLALLGYEFDLVDIDMIQMVRLMKDGQEYKMSKRKGTAVWLVDLLEMVGKDAIRYMLVSKTPSSHMDFDLDLALEKNSTNPVYYAQYATARCNKIIQSLDNLDLKINKEIKFESQKEKELIILLDSFNSIIEYAGSSRLPNIVCDYIQTLAKAFHSYYSETKILDNDNKKLTNQRVLLVKSVYQVLSNAFGLIGIEVKDSM</sequence>
<dbReference type="KEGG" id="smoo:SMONO_v1c08070"/>
<evidence type="ECO:0000256" key="3">
    <source>
        <dbReference type="ARBA" id="ARBA00022598"/>
    </source>
</evidence>
<dbReference type="InterPro" id="IPR036695">
    <property type="entry name" value="Arg-tRNA-synth_N_sf"/>
</dbReference>
<dbReference type="InterPro" id="IPR009080">
    <property type="entry name" value="tRNAsynth_Ia_anticodon-bd"/>
</dbReference>
<organism evidence="13 14">
    <name type="scientific">Spiroplasma monobiae MQ-1</name>
    <dbReference type="NCBI Taxonomy" id="1336748"/>
    <lineage>
        <taxon>Bacteria</taxon>
        <taxon>Bacillati</taxon>
        <taxon>Mycoplasmatota</taxon>
        <taxon>Mollicutes</taxon>
        <taxon>Entomoplasmatales</taxon>
        <taxon>Spiroplasmataceae</taxon>
        <taxon>Spiroplasma</taxon>
    </lineage>
</organism>
<dbReference type="Gene3D" id="1.10.730.10">
    <property type="entry name" value="Isoleucyl-tRNA Synthetase, Domain 1"/>
    <property type="match status" value="1"/>
</dbReference>
<dbReference type="SMART" id="SM01016">
    <property type="entry name" value="Arg_tRNA_synt_N"/>
    <property type="match status" value="1"/>
</dbReference>
<dbReference type="RefSeq" id="WP_101781089.1">
    <property type="nucleotide sequence ID" value="NZ_CP025543.1"/>
</dbReference>
<dbReference type="GO" id="GO:0006420">
    <property type="term" value="P:arginyl-tRNA aminoacylation"/>
    <property type="evidence" value="ECO:0007669"/>
    <property type="project" value="UniProtKB-UniRule"/>
</dbReference>
<dbReference type="Gene3D" id="3.40.50.620">
    <property type="entry name" value="HUPs"/>
    <property type="match status" value="1"/>
</dbReference>
<keyword evidence="6 9" id="KW-0648">Protein biosynthesis</keyword>
<gene>
    <name evidence="9 13" type="primary">argS</name>
    <name evidence="13" type="ORF">SMONO_v1c08070</name>
</gene>
<keyword evidence="2 9" id="KW-0963">Cytoplasm</keyword>
<dbReference type="PRINTS" id="PR01038">
    <property type="entry name" value="TRNASYNTHARG"/>
</dbReference>
<comment type="subunit">
    <text evidence="9">Monomer.</text>
</comment>
<dbReference type="Pfam" id="PF00750">
    <property type="entry name" value="tRNA-synt_1d"/>
    <property type="match status" value="1"/>
</dbReference>
<evidence type="ECO:0000259" key="11">
    <source>
        <dbReference type="SMART" id="SM00836"/>
    </source>
</evidence>
<comment type="subcellular location">
    <subcellularLocation>
        <location evidence="9">Cytoplasm</location>
    </subcellularLocation>
</comment>
<feature type="domain" description="Arginyl tRNA synthetase N-terminal" evidence="12">
    <location>
        <begin position="6"/>
        <end position="86"/>
    </location>
</feature>
<dbReference type="GO" id="GO:0005737">
    <property type="term" value="C:cytoplasm"/>
    <property type="evidence" value="ECO:0007669"/>
    <property type="project" value="UniProtKB-SubCell"/>
</dbReference>
<dbReference type="SUPFAM" id="SSF47323">
    <property type="entry name" value="Anticodon-binding domain of a subclass of class I aminoacyl-tRNA synthetases"/>
    <property type="match status" value="1"/>
</dbReference>
<dbReference type="GO" id="GO:0005524">
    <property type="term" value="F:ATP binding"/>
    <property type="evidence" value="ECO:0007669"/>
    <property type="project" value="UniProtKB-UniRule"/>
</dbReference>
<dbReference type="InterPro" id="IPR014729">
    <property type="entry name" value="Rossmann-like_a/b/a_fold"/>
</dbReference>